<feature type="repeat" description="TPR" evidence="3">
    <location>
        <begin position="249"/>
        <end position="282"/>
    </location>
</feature>
<dbReference type="SMART" id="SM00028">
    <property type="entry name" value="TPR"/>
    <property type="match status" value="3"/>
</dbReference>
<accession>A0A817ADB8</accession>
<dbReference type="PROSITE" id="PS50005">
    <property type="entry name" value="TPR"/>
    <property type="match status" value="2"/>
</dbReference>
<dbReference type="EMBL" id="CAJOBI010168510">
    <property type="protein sequence ID" value="CAF4879759.1"/>
    <property type="molecule type" value="Genomic_DNA"/>
</dbReference>
<protein>
    <recommendedName>
        <fullName evidence="9">Kinesin light chain</fullName>
    </recommendedName>
</protein>
<dbReference type="EMBL" id="CAJNOW010004595">
    <property type="protein sequence ID" value="CAF1422863.1"/>
    <property type="molecule type" value="Genomic_DNA"/>
</dbReference>
<evidence type="ECO:0000256" key="3">
    <source>
        <dbReference type="PROSITE-ProRule" id="PRU00339"/>
    </source>
</evidence>
<gene>
    <name evidence="6" type="ORF">GIL414_LOCUS28255</name>
    <name evidence="4" type="ORF">KQP761_LOCUS10653</name>
    <name evidence="5" type="ORF">MBJ925_LOCUS38462</name>
    <name evidence="7" type="ORF">SMN809_LOCUS50760</name>
</gene>
<evidence type="ECO:0000313" key="8">
    <source>
        <dbReference type="Proteomes" id="UP000663824"/>
    </source>
</evidence>
<dbReference type="Gene3D" id="1.25.40.10">
    <property type="entry name" value="Tetratricopeptide repeat domain"/>
    <property type="match status" value="2"/>
</dbReference>
<dbReference type="Proteomes" id="UP000663834">
    <property type="component" value="Unassembled WGS sequence"/>
</dbReference>
<sequence length="293" mass="33598">VSERIARRFAVNASDENDPSKAKALFKITADRRVGADKPFADIHTLNSTEEEDEVLFMIGSVFRLYHLESVNENKEPWTIVHMSLCGDKHGSKKLYEFMRKEYDIEETNLLSFRNVLRSIGQFDHAEKYYRRLLNELSGDDPLLAHAYYNLGLADILKGDYESSLKHYKAVLKIATNNHSSDHVIIAKTHNGIGEIDWKSGDTTNIALFQDNMGLFYREQKNYCEALLYYARSLVILQKCLSKDHPDLGMSYNDVGTIRLHLNQLDLAVEYLKQALEIRERALPSEHPDVAIS</sequence>
<dbReference type="SUPFAM" id="SSF48452">
    <property type="entry name" value="TPR-like"/>
    <property type="match status" value="1"/>
</dbReference>
<proteinExistence type="predicted"/>
<dbReference type="Proteomes" id="UP000676336">
    <property type="component" value="Unassembled WGS sequence"/>
</dbReference>
<evidence type="ECO:0000256" key="2">
    <source>
        <dbReference type="ARBA" id="ARBA00022803"/>
    </source>
</evidence>
<evidence type="ECO:0000313" key="7">
    <source>
        <dbReference type="EMBL" id="CAF4879759.1"/>
    </source>
</evidence>
<dbReference type="EMBL" id="CAJNRE010021526">
    <property type="protein sequence ID" value="CAF2259362.1"/>
    <property type="molecule type" value="Genomic_DNA"/>
</dbReference>
<feature type="repeat" description="TPR" evidence="3">
    <location>
        <begin position="145"/>
        <end position="178"/>
    </location>
</feature>
<keyword evidence="1" id="KW-0677">Repeat</keyword>
<dbReference type="PANTHER" id="PTHR45641:SF1">
    <property type="entry name" value="AAA+ ATPASE DOMAIN-CONTAINING PROTEIN"/>
    <property type="match status" value="1"/>
</dbReference>
<evidence type="ECO:0000313" key="5">
    <source>
        <dbReference type="EMBL" id="CAF2259362.1"/>
    </source>
</evidence>
<evidence type="ECO:0000256" key="1">
    <source>
        <dbReference type="ARBA" id="ARBA00022737"/>
    </source>
</evidence>
<organism evidence="5 8">
    <name type="scientific">Rotaria magnacalcarata</name>
    <dbReference type="NCBI Taxonomy" id="392030"/>
    <lineage>
        <taxon>Eukaryota</taxon>
        <taxon>Metazoa</taxon>
        <taxon>Spiralia</taxon>
        <taxon>Gnathifera</taxon>
        <taxon>Rotifera</taxon>
        <taxon>Eurotatoria</taxon>
        <taxon>Bdelloidea</taxon>
        <taxon>Philodinida</taxon>
        <taxon>Philodinidae</taxon>
        <taxon>Rotaria</taxon>
    </lineage>
</organism>
<dbReference type="OrthoDB" id="5986190at2759"/>
<dbReference type="InterPro" id="IPR011990">
    <property type="entry name" value="TPR-like_helical_dom_sf"/>
</dbReference>
<feature type="non-terminal residue" evidence="5">
    <location>
        <position position="1"/>
    </location>
</feature>
<name>A0A817ADB8_9BILA</name>
<dbReference type="Pfam" id="PF13176">
    <property type="entry name" value="TPR_7"/>
    <property type="match status" value="1"/>
</dbReference>
<dbReference type="AlphaFoldDB" id="A0A817ADB8"/>
<evidence type="ECO:0000313" key="4">
    <source>
        <dbReference type="EMBL" id="CAF1422863.1"/>
    </source>
</evidence>
<evidence type="ECO:0008006" key="9">
    <source>
        <dbReference type="Google" id="ProtNLM"/>
    </source>
</evidence>
<dbReference type="Proteomes" id="UP000681720">
    <property type="component" value="Unassembled WGS sequence"/>
</dbReference>
<keyword evidence="2 3" id="KW-0802">TPR repeat</keyword>
<reference evidence="5" key="1">
    <citation type="submission" date="2021-02" db="EMBL/GenBank/DDBJ databases">
        <authorList>
            <person name="Nowell W R."/>
        </authorList>
    </citation>
    <scope>NUCLEOTIDE SEQUENCE</scope>
</reference>
<comment type="caution">
    <text evidence="5">The sequence shown here is derived from an EMBL/GenBank/DDBJ whole genome shotgun (WGS) entry which is preliminary data.</text>
</comment>
<evidence type="ECO:0000313" key="6">
    <source>
        <dbReference type="EMBL" id="CAF4357664.1"/>
    </source>
</evidence>
<dbReference type="InterPro" id="IPR019734">
    <property type="entry name" value="TPR_rpt"/>
</dbReference>
<dbReference type="EMBL" id="CAJOBJ010047499">
    <property type="protein sequence ID" value="CAF4357664.1"/>
    <property type="molecule type" value="Genomic_DNA"/>
</dbReference>
<dbReference type="PANTHER" id="PTHR45641">
    <property type="entry name" value="TETRATRICOPEPTIDE REPEAT PROTEIN (AFU_ORTHOLOGUE AFUA_6G03870)"/>
    <property type="match status" value="1"/>
</dbReference>
<dbReference type="Pfam" id="PF13424">
    <property type="entry name" value="TPR_12"/>
    <property type="match status" value="2"/>
</dbReference>
<dbReference type="Proteomes" id="UP000663824">
    <property type="component" value="Unassembled WGS sequence"/>
</dbReference>